<sequence length="722" mass="78906">MPPGLVGKVLDRHAAGTERPRVVEQQVQSPEPVAHGAEQSRHVLRARHVGADGERRAAARRCRRGRLGQGLGATAGQGDRPAGGEQFDGDRPADAGSGTRDDGDLPRAGAFLVGGSHGVHDSAAYGSRNIRNSSVRHAIAMSVPNRGRSRRFECPLQPPQGEERMTPANHQAPTSAPSPAPSQSSHAPELRAAARSLGRRRFLTVTGAAAALAFAVNLPAAGTASAAELDAAQLTADPFTLGVASGDPQPGSVLLWTRLAPVPYQADSGLPAKRVEVSWELALDERFRRVVRRGRTTAHPEFHHAVHVEVDHLAPGHVYHYRFRAGRYVSPVGRTRTAPAQHSRVSGLAFGLVSCQKYDQGYYTAYKHLAQEDVDVVFHLGDYLYEYAVNATGGSRAYPAGTLPAHFNHETVTLEDYRLRYALYKSDPDLRAAHAAHPFVVTWDDHETENNYADETPENSVPPEEFLIRRAAAYRAYWENMPLRRPQLPDGPDLKLYRRLHWGRLAQFDVLDTRQYRSNQAYGDGWQFPGPESEDPGRTLTGDAQERWLINGWHRSNALWNVVPQQVTFSQRYNSTSTPSKVSMDSWDGYPASRERVLAGAQAAGIENLMVLTGDVHVSYGFDIKRDFDDPDSRTLGTEIVTTSVTSGGDGTEKPSNWDTLMAANPHLRFFNGRRGYATVSLGRESARADFKTVSHVGTEGAPLTTAGSFVTEAGEPGLKPV</sequence>
<evidence type="ECO:0000313" key="5">
    <source>
        <dbReference type="Proteomes" id="UP000014062"/>
    </source>
</evidence>
<feature type="compositionally biased region" description="Basic and acidic residues" evidence="1">
    <location>
        <begin position="9"/>
        <end position="22"/>
    </location>
</feature>
<dbReference type="Gene3D" id="2.60.40.380">
    <property type="entry name" value="Purple acid phosphatase-like, N-terminal"/>
    <property type="match status" value="1"/>
</dbReference>
<feature type="compositionally biased region" description="Low complexity" evidence="1">
    <location>
        <begin position="23"/>
        <end position="33"/>
    </location>
</feature>
<evidence type="ECO:0000313" key="4">
    <source>
        <dbReference type="EMBL" id="EOY47327.1"/>
    </source>
</evidence>
<dbReference type="SUPFAM" id="SSF56300">
    <property type="entry name" value="Metallo-dependent phosphatases"/>
    <property type="match status" value="1"/>
</dbReference>
<proteinExistence type="predicted"/>
<dbReference type="Pfam" id="PF09423">
    <property type="entry name" value="PhoD"/>
    <property type="match status" value="1"/>
</dbReference>
<feature type="compositionally biased region" description="Basic and acidic residues" evidence="1">
    <location>
        <begin position="88"/>
        <end position="105"/>
    </location>
</feature>
<feature type="domain" description="Phospholipase D N-terminal" evidence="3">
    <location>
        <begin position="241"/>
        <end position="337"/>
    </location>
</feature>
<evidence type="ECO:0000259" key="3">
    <source>
        <dbReference type="Pfam" id="PF16655"/>
    </source>
</evidence>
<feature type="domain" description="PhoD-like phosphatase metallophosphatase" evidence="2">
    <location>
        <begin position="350"/>
        <end position="691"/>
    </location>
</feature>
<dbReference type="InterPro" id="IPR032093">
    <property type="entry name" value="PhoD_N"/>
</dbReference>
<dbReference type="InterPro" id="IPR052900">
    <property type="entry name" value="Phospholipid_Metab_Enz"/>
</dbReference>
<accession>A0A7U9DQN3</accession>
<dbReference type="PANTHER" id="PTHR43606">
    <property type="entry name" value="PHOSPHATASE, PUTATIVE (AFU_ORTHOLOGUE AFUA_6G08710)-RELATED"/>
    <property type="match status" value="1"/>
</dbReference>
<gene>
    <name evidence="4" type="ORF">SLI_2612</name>
</gene>
<dbReference type="CDD" id="cd07389">
    <property type="entry name" value="MPP_PhoD"/>
    <property type="match status" value="1"/>
</dbReference>
<feature type="region of interest" description="Disordered" evidence="1">
    <location>
        <begin position="1"/>
        <end position="41"/>
    </location>
</feature>
<evidence type="ECO:0008006" key="6">
    <source>
        <dbReference type="Google" id="ProtNLM"/>
    </source>
</evidence>
<evidence type="ECO:0000259" key="2">
    <source>
        <dbReference type="Pfam" id="PF09423"/>
    </source>
</evidence>
<dbReference type="Gene3D" id="3.60.21.70">
    <property type="entry name" value="PhoD-like phosphatase"/>
    <property type="match status" value="1"/>
</dbReference>
<protein>
    <recommendedName>
        <fullName evidence="6">Alkaline phosphatase</fullName>
    </recommendedName>
</protein>
<organism evidence="4 5">
    <name type="scientific">Streptomyces lividans 1326</name>
    <dbReference type="NCBI Taxonomy" id="1200984"/>
    <lineage>
        <taxon>Bacteria</taxon>
        <taxon>Bacillati</taxon>
        <taxon>Actinomycetota</taxon>
        <taxon>Actinomycetes</taxon>
        <taxon>Kitasatosporales</taxon>
        <taxon>Streptomycetaceae</taxon>
        <taxon>Streptomyces</taxon>
    </lineage>
</organism>
<feature type="region of interest" description="Disordered" evidence="1">
    <location>
        <begin position="65"/>
        <end position="108"/>
    </location>
</feature>
<dbReference type="InterPro" id="IPR038607">
    <property type="entry name" value="PhoD-like_sf"/>
</dbReference>
<feature type="compositionally biased region" description="Low complexity" evidence="1">
    <location>
        <begin position="170"/>
        <end position="192"/>
    </location>
</feature>
<name>A0A7U9DQN3_STRLI</name>
<evidence type="ECO:0000256" key="1">
    <source>
        <dbReference type="SAM" id="MobiDB-lite"/>
    </source>
</evidence>
<dbReference type="Proteomes" id="UP000014062">
    <property type="component" value="Chromosome"/>
</dbReference>
<dbReference type="EMBL" id="CM001889">
    <property type="protein sequence ID" value="EOY47327.1"/>
    <property type="molecule type" value="Genomic_DNA"/>
</dbReference>
<feature type="region of interest" description="Disordered" evidence="1">
    <location>
        <begin position="144"/>
        <end position="192"/>
    </location>
</feature>
<reference evidence="5" key="1">
    <citation type="journal article" date="2013" name="Genome Biol. Evol.">
        <title>The genome sequence of Streptomyces lividans 66 reveals a novel tRNA-dependent peptide biosynthetic system within a metal-related genomic island.</title>
        <authorList>
            <person name="Cruz-Morales P."/>
            <person name="Vijgenboom E."/>
            <person name="Iruegas-Bocardo F."/>
            <person name="Girard G."/>
            <person name="Yanez-Guerra L.A."/>
            <person name="Ramos-Aboites H.E."/>
            <person name="Pernodet J.L."/>
            <person name="Anne J."/>
            <person name="van Wezel G.P."/>
            <person name="Barona-Gomez F."/>
        </authorList>
    </citation>
    <scope>NUCLEOTIDE SEQUENCE [LARGE SCALE GENOMIC DNA]</scope>
    <source>
        <strain evidence="5">1326</strain>
    </source>
</reference>
<dbReference type="Pfam" id="PF16655">
    <property type="entry name" value="PhoD_N"/>
    <property type="match status" value="1"/>
</dbReference>
<dbReference type="InterPro" id="IPR029052">
    <property type="entry name" value="Metallo-depent_PP-like"/>
</dbReference>
<dbReference type="PANTHER" id="PTHR43606:SF2">
    <property type="entry name" value="ALKALINE PHOSPHATASE FAMILY PROTEIN (AFU_ORTHOLOGUE AFUA_5G03860)"/>
    <property type="match status" value="1"/>
</dbReference>
<dbReference type="AlphaFoldDB" id="A0A7U9DQN3"/>
<dbReference type="InterPro" id="IPR018946">
    <property type="entry name" value="PhoD-like_MPP"/>
</dbReference>